<keyword evidence="2" id="KW-1185">Reference proteome</keyword>
<gene>
    <name evidence="1" type="ORF">ACFSJG_00650</name>
</gene>
<dbReference type="Pfam" id="PF10969">
    <property type="entry name" value="DUF2771"/>
    <property type="match status" value="1"/>
</dbReference>
<evidence type="ECO:0000313" key="2">
    <source>
        <dbReference type="Proteomes" id="UP001597286"/>
    </source>
</evidence>
<dbReference type="InterPro" id="IPR024495">
    <property type="entry name" value="DUF2771"/>
</dbReference>
<name>A0ABW4NWZ8_9NOCA</name>
<accession>A0ABW4NWZ8</accession>
<dbReference type="Proteomes" id="UP001597286">
    <property type="component" value="Unassembled WGS sequence"/>
</dbReference>
<organism evidence="1 2">
    <name type="scientific">Rhodococcus gannanensis</name>
    <dbReference type="NCBI Taxonomy" id="1960308"/>
    <lineage>
        <taxon>Bacteria</taxon>
        <taxon>Bacillati</taxon>
        <taxon>Actinomycetota</taxon>
        <taxon>Actinomycetes</taxon>
        <taxon>Mycobacteriales</taxon>
        <taxon>Nocardiaceae</taxon>
        <taxon>Rhodococcus</taxon>
    </lineage>
</organism>
<reference evidence="2" key="1">
    <citation type="journal article" date="2019" name="Int. J. Syst. Evol. Microbiol.">
        <title>The Global Catalogue of Microorganisms (GCM) 10K type strain sequencing project: providing services to taxonomists for standard genome sequencing and annotation.</title>
        <authorList>
            <consortium name="The Broad Institute Genomics Platform"/>
            <consortium name="The Broad Institute Genome Sequencing Center for Infectious Disease"/>
            <person name="Wu L."/>
            <person name="Ma J."/>
        </authorList>
    </citation>
    <scope>NUCLEOTIDE SEQUENCE [LARGE SCALE GENOMIC DNA]</scope>
    <source>
        <strain evidence="2">DT72</strain>
    </source>
</reference>
<evidence type="ECO:0000313" key="1">
    <source>
        <dbReference type="EMBL" id="MFD1810710.1"/>
    </source>
</evidence>
<proteinExistence type="predicted"/>
<protein>
    <submittedName>
        <fullName evidence="1">DUF2771 family protein</fullName>
    </submittedName>
</protein>
<sequence length="165" mass="17632">MSMQARTKKILAVVAVIALVAAGGLAAVVTMLVRDAPESLPTVTAFSNGETVDIQAGVCDSTMRCADLEVAYLPVPAGVPLQMSLPKDVAEGEWRLNVQFGDPRTGEVFEGFRDYTPGEVYSVTVPTRENEQLLGVIIQQPSSRDFAPVWALQTLPGLNEGNDAQ</sequence>
<dbReference type="RefSeq" id="WP_378483268.1">
    <property type="nucleotide sequence ID" value="NZ_JBHUFB010000001.1"/>
</dbReference>
<comment type="caution">
    <text evidence="1">The sequence shown here is derived from an EMBL/GenBank/DDBJ whole genome shotgun (WGS) entry which is preliminary data.</text>
</comment>
<dbReference type="EMBL" id="JBHUFB010000001">
    <property type="protein sequence ID" value="MFD1810710.1"/>
    <property type="molecule type" value="Genomic_DNA"/>
</dbReference>